<feature type="transmembrane region" description="Helical" evidence="1">
    <location>
        <begin position="12"/>
        <end position="33"/>
    </location>
</feature>
<dbReference type="STRING" id="589385.SAMN05421504_106427"/>
<dbReference type="SUPFAM" id="SSF141571">
    <property type="entry name" value="Pentapeptide repeat-like"/>
    <property type="match status" value="1"/>
</dbReference>
<dbReference type="RefSeq" id="WP_091293963.1">
    <property type="nucleotide sequence ID" value="NZ_FNON01000006.1"/>
</dbReference>
<keyword evidence="1" id="KW-0472">Membrane</keyword>
<dbReference type="Gene3D" id="2.160.20.80">
    <property type="entry name" value="E3 ubiquitin-protein ligase SopA"/>
    <property type="match status" value="1"/>
</dbReference>
<organism evidence="2 3">
    <name type="scientific">Amycolatopsis xylanica</name>
    <dbReference type="NCBI Taxonomy" id="589385"/>
    <lineage>
        <taxon>Bacteria</taxon>
        <taxon>Bacillati</taxon>
        <taxon>Actinomycetota</taxon>
        <taxon>Actinomycetes</taxon>
        <taxon>Pseudonocardiales</taxon>
        <taxon>Pseudonocardiaceae</taxon>
        <taxon>Amycolatopsis</taxon>
    </lineage>
</organism>
<evidence type="ECO:0000256" key="1">
    <source>
        <dbReference type="SAM" id="Phobius"/>
    </source>
</evidence>
<protein>
    <recommendedName>
        <fullName evidence="4">Pentapeptide repeat-containing protein</fullName>
    </recommendedName>
</protein>
<keyword evidence="3" id="KW-1185">Reference proteome</keyword>
<feature type="transmembrane region" description="Helical" evidence="1">
    <location>
        <begin position="53"/>
        <end position="71"/>
    </location>
</feature>
<reference evidence="2 3" key="1">
    <citation type="submission" date="2016-10" db="EMBL/GenBank/DDBJ databases">
        <authorList>
            <person name="de Groot N.N."/>
        </authorList>
    </citation>
    <scope>NUCLEOTIDE SEQUENCE [LARGE SCALE GENOMIC DNA]</scope>
    <source>
        <strain evidence="2 3">CPCC 202699</strain>
    </source>
</reference>
<dbReference type="OrthoDB" id="8440251at2"/>
<evidence type="ECO:0000313" key="2">
    <source>
        <dbReference type="EMBL" id="SDY69796.1"/>
    </source>
</evidence>
<name>A0A1H3LZQ0_9PSEU</name>
<evidence type="ECO:0000313" key="3">
    <source>
        <dbReference type="Proteomes" id="UP000199515"/>
    </source>
</evidence>
<keyword evidence="1" id="KW-1133">Transmembrane helix</keyword>
<dbReference type="EMBL" id="FNON01000006">
    <property type="protein sequence ID" value="SDY69796.1"/>
    <property type="molecule type" value="Genomic_DNA"/>
</dbReference>
<gene>
    <name evidence="2" type="ORF">SAMN05421504_106427</name>
</gene>
<sequence length="400" mass="44433">MAERQPPLLRWPWIAAAAGLVALLTAGLVWFLLGWTDSPDPEKVKAKLDAVRTAFSIGIGAGGVFALWLAARRQRTTELQVRETARIAAETKAHAERVAEVTERDLEERRVTELYTKAVEQLGSDKAPVRLGGLYALERLGQANPSHRQTIMNVFCAYLRMPFTMSGEAKTETAARRALRDREPSPRAWGLRPPAERAEVVVEDELQVRMTAQQLIENHLHADSPVFWADMRLDLQRATLVNFTLQECTLRAGQFSYARFVGATHIARTTFEISAWFYGCEFTALADFSGSDFAEGGVFSWTHFAWLAHFSGSKSRGLGFIGAVFDGELRFADVDHPRINFERSRMPKLPDFGAQPVNLDGALVSEEPATLPADNHVESRDGEIVFGYTGEPARYGTPAP</sequence>
<evidence type="ECO:0008006" key="4">
    <source>
        <dbReference type="Google" id="ProtNLM"/>
    </source>
</evidence>
<accession>A0A1H3LZQ0</accession>
<dbReference type="Proteomes" id="UP000199515">
    <property type="component" value="Unassembled WGS sequence"/>
</dbReference>
<dbReference type="AlphaFoldDB" id="A0A1H3LZQ0"/>
<keyword evidence="1" id="KW-0812">Transmembrane</keyword>
<proteinExistence type="predicted"/>